<sequence length="80" mass="8398">MFDLGVTVEELARLAPGPELAAVLDRVDRSALNGFELVEVAKATSRQVALPGRVAGHGTRDGLLPAGRPHQPTAAHRPPV</sequence>
<accession>A0A6F8XJY3</accession>
<dbReference type="Proteomes" id="UP000502508">
    <property type="component" value="Chromosome"/>
</dbReference>
<keyword evidence="3" id="KW-1185">Reference proteome</keyword>
<evidence type="ECO:0000313" key="3">
    <source>
        <dbReference type="Proteomes" id="UP000502508"/>
    </source>
</evidence>
<dbReference type="AlphaFoldDB" id="A0A6F8XJY3"/>
<dbReference type="KEGG" id="pfla:Pflav_005360"/>
<name>A0A6F8XJY3_9ACTN</name>
<reference evidence="2 3" key="1">
    <citation type="submission" date="2020-03" db="EMBL/GenBank/DDBJ databases">
        <title>Whole genome shotgun sequence of Phytohabitans flavus NBRC 107702.</title>
        <authorList>
            <person name="Komaki H."/>
            <person name="Tamura T."/>
        </authorList>
    </citation>
    <scope>NUCLEOTIDE SEQUENCE [LARGE SCALE GENOMIC DNA]</scope>
    <source>
        <strain evidence="2 3">NBRC 107702</strain>
    </source>
</reference>
<evidence type="ECO:0000313" key="2">
    <source>
        <dbReference type="EMBL" id="BCB74126.1"/>
    </source>
</evidence>
<protein>
    <submittedName>
        <fullName evidence="2">Uncharacterized protein</fullName>
    </submittedName>
</protein>
<evidence type="ECO:0000256" key="1">
    <source>
        <dbReference type="SAM" id="MobiDB-lite"/>
    </source>
</evidence>
<proteinExistence type="predicted"/>
<gene>
    <name evidence="2" type="ORF">Pflav_005360</name>
</gene>
<organism evidence="2 3">
    <name type="scientific">Phytohabitans flavus</name>
    <dbReference type="NCBI Taxonomy" id="1076124"/>
    <lineage>
        <taxon>Bacteria</taxon>
        <taxon>Bacillati</taxon>
        <taxon>Actinomycetota</taxon>
        <taxon>Actinomycetes</taxon>
        <taxon>Micromonosporales</taxon>
        <taxon>Micromonosporaceae</taxon>
    </lineage>
</organism>
<feature type="region of interest" description="Disordered" evidence="1">
    <location>
        <begin position="52"/>
        <end position="80"/>
    </location>
</feature>
<reference evidence="2 3" key="2">
    <citation type="submission" date="2020-03" db="EMBL/GenBank/DDBJ databases">
        <authorList>
            <person name="Ichikawa N."/>
            <person name="Kimura A."/>
            <person name="Kitahashi Y."/>
            <person name="Uohara A."/>
        </authorList>
    </citation>
    <scope>NUCLEOTIDE SEQUENCE [LARGE SCALE GENOMIC DNA]</scope>
    <source>
        <strain evidence="2 3">NBRC 107702</strain>
    </source>
</reference>
<dbReference type="EMBL" id="AP022870">
    <property type="protein sequence ID" value="BCB74126.1"/>
    <property type="molecule type" value="Genomic_DNA"/>
</dbReference>